<feature type="region of interest" description="Disordered" evidence="1">
    <location>
        <begin position="446"/>
        <end position="583"/>
    </location>
</feature>
<evidence type="ECO:0000256" key="1">
    <source>
        <dbReference type="SAM" id="MobiDB-lite"/>
    </source>
</evidence>
<feature type="compositionally biased region" description="Low complexity" evidence="1">
    <location>
        <begin position="488"/>
        <end position="499"/>
    </location>
</feature>
<feature type="compositionally biased region" description="Basic and acidic residues" evidence="1">
    <location>
        <begin position="645"/>
        <end position="659"/>
    </location>
</feature>
<dbReference type="Proteomes" id="UP000748025">
    <property type="component" value="Unassembled WGS sequence"/>
</dbReference>
<dbReference type="EMBL" id="SRPW01002105">
    <property type="protein sequence ID" value="KAG5995812.1"/>
    <property type="molecule type" value="Genomic_DNA"/>
</dbReference>
<feature type="compositionally biased region" description="Low complexity" evidence="1">
    <location>
        <begin position="446"/>
        <end position="467"/>
    </location>
</feature>
<feature type="compositionally biased region" description="Polar residues" evidence="1">
    <location>
        <begin position="35"/>
        <end position="44"/>
    </location>
</feature>
<accession>A0A9P7N6P7</accession>
<proteinExistence type="predicted"/>
<evidence type="ECO:0000313" key="2">
    <source>
        <dbReference type="EMBL" id="KAG5995812.1"/>
    </source>
</evidence>
<feature type="compositionally biased region" description="Basic residues" evidence="1">
    <location>
        <begin position="826"/>
        <end position="837"/>
    </location>
</feature>
<feature type="compositionally biased region" description="Low complexity" evidence="1">
    <location>
        <begin position="753"/>
        <end position="764"/>
    </location>
</feature>
<feature type="region of interest" description="Disordered" evidence="1">
    <location>
        <begin position="35"/>
        <end position="137"/>
    </location>
</feature>
<dbReference type="AlphaFoldDB" id="A0A9P7N6P7"/>
<feature type="compositionally biased region" description="Basic and acidic residues" evidence="1">
    <location>
        <begin position="552"/>
        <end position="564"/>
    </location>
</feature>
<feature type="compositionally biased region" description="Basic residues" evidence="1">
    <location>
        <begin position="61"/>
        <end position="72"/>
    </location>
</feature>
<feature type="region of interest" description="Disordered" evidence="1">
    <location>
        <begin position="377"/>
        <end position="404"/>
    </location>
</feature>
<feature type="compositionally biased region" description="Polar residues" evidence="1">
    <location>
        <begin position="721"/>
        <end position="732"/>
    </location>
</feature>
<sequence>MAAMAAMADAKNQSGRCNSLQRMLDLEKKYMTIPPNSSIAQTTPILVPSPQASLARPVQCHAHRSGGNHRRGTSLPPQLAPLVNNNNDNNDNNDNSINNSNISSRTVSPSELLMDSRRASSPGEPPSSATETPREKYTKVVAFEFPAKEVARCHSPSWEAYERRKIEKKMEKKERGEAKKDGTKRLSKKPPPSSSPKALQHALASEADVARGRVRERAENIATVSGSGSGPERKPGRKARSRSGSFVSMLRAPFEFRRSASTDQVNDPEFIGGIKLELERFAHQQQNLDSNAVEDESNIHPALRKINNQAFHVPLASPSKTPGGTDQRRYPPITRGSNNNNNYHQKTASLVTPPTASAVHDASRIDKWRTRVGLKVGAGSRPQSVASHDEELQLRGPQDQSIGHVQPEEHVPLVLRQPREQLKSPTSPLSSSTPAHVAFAVGYSTTTDTTTTTAPPSPSVAALAPPAQAGESEKQSESRRQPRKHSNNESVSSTSSAATGYKTAPSSPPPPEPPQRSARRHSVVSSVESVPPVPVLIQQQQQQQQQQLQHQSDAHASTKRDDKSPPPAQRSFPLYTNRGKPNSRHSRYEWIEGAAYSPPAAGQMSPYLSSPTKNAHGPTSSSEDSCDEDFQSASSISTPATSRPQSEREMPLTCSRDDTVPSSVHDAVRACFGTTYPLPSADNSEDEGGIDPIQAAAEKVLAVFNGIPVQRPDGGRRRNSHTSLAMDTSFDPSATERPLNLCPQNKPTAAPLSSFSSSPFSSSSPPSPSAACYLEQARKQPPAAAPTRAHKQRFGPPASFVLPADGSNAANHANEKSRPALAMSHPVRRRHLRHKSTPHLATTDRDPIAKIFVECCSCTRYHDMPSNLYTAMTNPEGVLSPTDKCEYAGALSMTVRCSWCKHEMSVRCCSAFSTKVYIQERLHSSRLDGL</sequence>
<feature type="compositionally biased region" description="Basic and acidic residues" evidence="1">
    <location>
        <begin position="471"/>
        <end position="480"/>
    </location>
</feature>
<feature type="compositionally biased region" description="Basic and acidic residues" evidence="1">
    <location>
        <begin position="169"/>
        <end position="184"/>
    </location>
</feature>
<comment type="caution">
    <text evidence="2">The sequence shown here is derived from an EMBL/GenBank/DDBJ whole genome shotgun (WGS) entry which is preliminary data.</text>
</comment>
<feature type="region of interest" description="Disordered" evidence="1">
    <location>
        <begin position="602"/>
        <end position="660"/>
    </location>
</feature>
<feature type="region of interest" description="Disordered" evidence="1">
    <location>
        <begin position="708"/>
        <end position="841"/>
    </location>
</feature>
<evidence type="ECO:0000313" key="3">
    <source>
        <dbReference type="Proteomes" id="UP000748025"/>
    </source>
</evidence>
<feature type="compositionally biased region" description="Polar residues" evidence="1">
    <location>
        <begin position="631"/>
        <end position="644"/>
    </location>
</feature>
<gene>
    <name evidence="2" type="ORF">E4U43_002961</name>
</gene>
<name>A0A9P7N6P7_9HYPO</name>
<feature type="compositionally biased region" description="Polar residues" evidence="1">
    <location>
        <begin position="606"/>
        <end position="623"/>
    </location>
</feature>
<feature type="compositionally biased region" description="Low complexity" evidence="1">
    <location>
        <begin position="538"/>
        <end position="551"/>
    </location>
</feature>
<keyword evidence="3" id="KW-1185">Reference proteome</keyword>
<organism evidence="2 3">
    <name type="scientific">Claviceps pusilla</name>
    <dbReference type="NCBI Taxonomy" id="123648"/>
    <lineage>
        <taxon>Eukaryota</taxon>
        <taxon>Fungi</taxon>
        <taxon>Dikarya</taxon>
        <taxon>Ascomycota</taxon>
        <taxon>Pezizomycotina</taxon>
        <taxon>Sordariomycetes</taxon>
        <taxon>Hypocreomycetidae</taxon>
        <taxon>Hypocreales</taxon>
        <taxon>Clavicipitaceae</taxon>
        <taxon>Claviceps</taxon>
    </lineage>
</organism>
<protein>
    <submittedName>
        <fullName evidence="2">Uncharacterized protein</fullName>
    </submittedName>
</protein>
<dbReference type="OrthoDB" id="5386674at2759"/>
<feature type="region of interest" description="Disordered" evidence="1">
    <location>
        <begin position="169"/>
        <end position="245"/>
    </location>
</feature>
<reference evidence="2" key="1">
    <citation type="journal article" date="2020" name="bioRxiv">
        <title>Whole genome comparisons of ergot fungi reveals the divergence and evolution of species within the genus Claviceps are the result of varying mechanisms driving genome evolution and host range expansion.</title>
        <authorList>
            <person name="Wyka S.A."/>
            <person name="Mondo S.J."/>
            <person name="Liu M."/>
            <person name="Dettman J."/>
            <person name="Nalam V."/>
            <person name="Broders K.D."/>
        </authorList>
    </citation>
    <scope>NUCLEOTIDE SEQUENCE</scope>
    <source>
        <strain evidence="2">CCC 602</strain>
    </source>
</reference>
<feature type="compositionally biased region" description="Low complexity" evidence="1">
    <location>
        <begin position="84"/>
        <end position="104"/>
    </location>
</feature>
<feature type="compositionally biased region" description="Basic and acidic residues" evidence="1">
    <location>
        <begin position="208"/>
        <end position="219"/>
    </location>
</feature>